<dbReference type="Proteomes" id="UP000789920">
    <property type="component" value="Unassembled WGS sequence"/>
</dbReference>
<evidence type="ECO:0000313" key="2">
    <source>
        <dbReference type="Proteomes" id="UP000789920"/>
    </source>
</evidence>
<organism evidence="1 2">
    <name type="scientific">Racocetra persica</name>
    <dbReference type="NCBI Taxonomy" id="160502"/>
    <lineage>
        <taxon>Eukaryota</taxon>
        <taxon>Fungi</taxon>
        <taxon>Fungi incertae sedis</taxon>
        <taxon>Mucoromycota</taxon>
        <taxon>Glomeromycotina</taxon>
        <taxon>Glomeromycetes</taxon>
        <taxon>Diversisporales</taxon>
        <taxon>Gigasporaceae</taxon>
        <taxon>Racocetra</taxon>
    </lineage>
</organism>
<protein>
    <submittedName>
        <fullName evidence="1">28700_t:CDS:1</fullName>
    </submittedName>
</protein>
<proteinExistence type="predicted"/>
<reference evidence="1" key="1">
    <citation type="submission" date="2021-06" db="EMBL/GenBank/DDBJ databases">
        <authorList>
            <person name="Kallberg Y."/>
            <person name="Tangrot J."/>
            <person name="Rosling A."/>
        </authorList>
    </citation>
    <scope>NUCLEOTIDE SEQUENCE</scope>
    <source>
        <strain evidence="1">MA461A</strain>
    </source>
</reference>
<sequence>MTSEKHGSHSPQYLNKFIKKKKEVNKLEENHRRKKKSKNLSDLNKKIFTYLFAAGLNNFSKKSKVEVKEQG</sequence>
<keyword evidence="2" id="KW-1185">Reference proteome</keyword>
<dbReference type="EMBL" id="CAJVQC010000706">
    <property type="protein sequence ID" value="CAG8478297.1"/>
    <property type="molecule type" value="Genomic_DNA"/>
</dbReference>
<gene>
    <name evidence="1" type="ORF">RPERSI_LOCUS870</name>
</gene>
<name>A0ACA9KJZ9_9GLOM</name>
<evidence type="ECO:0000313" key="1">
    <source>
        <dbReference type="EMBL" id="CAG8478297.1"/>
    </source>
</evidence>
<accession>A0ACA9KJZ9</accession>
<comment type="caution">
    <text evidence="1">The sequence shown here is derived from an EMBL/GenBank/DDBJ whole genome shotgun (WGS) entry which is preliminary data.</text>
</comment>